<evidence type="ECO:0000313" key="1">
    <source>
        <dbReference type="EMBL" id="KAK3705587.1"/>
    </source>
</evidence>
<gene>
    <name evidence="1" type="ORF">LTR37_013195</name>
</gene>
<reference evidence="1" key="1">
    <citation type="submission" date="2023-07" db="EMBL/GenBank/DDBJ databases">
        <title>Black Yeasts Isolated from many extreme environments.</title>
        <authorList>
            <person name="Coleine C."/>
            <person name="Stajich J.E."/>
            <person name="Selbmann L."/>
        </authorList>
    </citation>
    <scope>NUCLEOTIDE SEQUENCE</scope>
    <source>
        <strain evidence="1">CCFEE 5714</strain>
    </source>
</reference>
<evidence type="ECO:0000313" key="2">
    <source>
        <dbReference type="Proteomes" id="UP001281147"/>
    </source>
</evidence>
<protein>
    <submittedName>
        <fullName evidence="1">Uncharacterized protein</fullName>
    </submittedName>
</protein>
<organism evidence="1 2">
    <name type="scientific">Vermiconidia calcicola</name>
    <dbReference type="NCBI Taxonomy" id="1690605"/>
    <lineage>
        <taxon>Eukaryota</taxon>
        <taxon>Fungi</taxon>
        <taxon>Dikarya</taxon>
        <taxon>Ascomycota</taxon>
        <taxon>Pezizomycotina</taxon>
        <taxon>Dothideomycetes</taxon>
        <taxon>Dothideomycetidae</taxon>
        <taxon>Mycosphaerellales</taxon>
        <taxon>Extremaceae</taxon>
        <taxon>Vermiconidia</taxon>
    </lineage>
</organism>
<name>A0ACC3MX70_9PEZI</name>
<comment type="caution">
    <text evidence="1">The sequence shown here is derived from an EMBL/GenBank/DDBJ whole genome shotgun (WGS) entry which is preliminary data.</text>
</comment>
<sequence>MRLLLLATIVGAAALAVAAPFPPARMWDTDFACQTGVIKDHNFCMQSNTERHGHFAADASDPASPVGDITERAPLPHINCNVGAMREAEPERCFYDPKYAKVCEEWLHDQAKAAKAAAKQGIDMFDPNLFANSAHKNGHWELDVEDWGVPHDRRDDNDDDKDGWWDDVLRRVCDNTNPEDHWLERHLCRRFPVGRGDHFDAGFTYGKDDFIDIDDQVNHLVDKIKDKVCGGDGEDESLAHRHLCEGHDRRDIYDKYFYTELYDSIKYKLGDCDDADDIEENHGWWHRHWHRHICGGLDRRDPDGGHSFWKDLIDDIKDEVCEGEEDELEDDPHHMCGSTMPGWPGRL</sequence>
<dbReference type="Proteomes" id="UP001281147">
    <property type="component" value="Unassembled WGS sequence"/>
</dbReference>
<keyword evidence="2" id="KW-1185">Reference proteome</keyword>
<dbReference type="EMBL" id="JAUTXU010000128">
    <property type="protein sequence ID" value="KAK3705587.1"/>
    <property type="molecule type" value="Genomic_DNA"/>
</dbReference>
<proteinExistence type="predicted"/>
<accession>A0ACC3MX70</accession>